<dbReference type="EMBL" id="KL596698">
    <property type="protein sequence ID" value="KER28468.1"/>
    <property type="molecule type" value="Genomic_DNA"/>
</dbReference>
<keyword evidence="5 16" id="KW-0328">Glycosyltransferase</keyword>
<dbReference type="PANTHER" id="PTHR11675">
    <property type="entry name" value="N-ACETYLGALACTOSAMINYLTRANSFERASE"/>
    <property type="match status" value="1"/>
</dbReference>
<dbReference type="CDD" id="cd02510">
    <property type="entry name" value="pp-GalNAc-T"/>
    <property type="match status" value="1"/>
</dbReference>
<keyword evidence="19" id="KW-1185">Reference proteome</keyword>
<dbReference type="InterPro" id="IPR000772">
    <property type="entry name" value="Ricin_B_lectin"/>
</dbReference>
<dbReference type="GO" id="GO:0006493">
    <property type="term" value="P:protein O-linked glycosylation"/>
    <property type="evidence" value="ECO:0007669"/>
    <property type="project" value="UniProtKB-ARBA"/>
</dbReference>
<evidence type="ECO:0000256" key="15">
    <source>
        <dbReference type="ARBA" id="ARBA00023211"/>
    </source>
</evidence>
<evidence type="ECO:0000256" key="9">
    <source>
        <dbReference type="ARBA" id="ARBA00022734"/>
    </source>
</evidence>
<name>A0A074ZM56_OPIVI</name>
<evidence type="ECO:0000256" key="1">
    <source>
        <dbReference type="ARBA" id="ARBA00001936"/>
    </source>
</evidence>
<dbReference type="PROSITE" id="PS50231">
    <property type="entry name" value="RICIN_B_LECTIN"/>
    <property type="match status" value="1"/>
</dbReference>
<dbReference type="KEGG" id="ovi:T265_04698"/>
<dbReference type="Proteomes" id="UP000054324">
    <property type="component" value="Unassembled WGS sequence"/>
</dbReference>
<keyword evidence="8" id="KW-0479">Metal-binding</keyword>
<comment type="cofactor">
    <cofactor evidence="1 16">
        <name>Mn(2+)</name>
        <dbReference type="ChEBI" id="CHEBI:29035"/>
    </cofactor>
</comment>
<dbReference type="GO" id="GO:0000139">
    <property type="term" value="C:Golgi membrane"/>
    <property type="evidence" value="ECO:0007669"/>
    <property type="project" value="UniProtKB-SubCell"/>
</dbReference>
<gene>
    <name evidence="18" type="ORF">T265_04698</name>
</gene>
<keyword evidence="6 16" id="KW-0808">Transferase</keyword>
<keyword evidence="14 16" id="KW-1015">Disulfide bond</keyword>
<dbReference type="Gene3D" id="3.90.550.10">
    <property type="entry name" value="Spore Coat Polysaccharide Biosynthesis Protein SpsA, Chain A"/>
    <property type="match status" value="1"/>
</dbReference>
<dbReference type="InterPro" id="IPR035992">
    <property type="entry name" value="Ricin_B-like_lectins"/>
</dbReference>
<dbReference type="RefSeq" id="XP_009167766.1">
    <property type="nucleotide sequence ID" value="XM_009169502.1"/>
</dbReference>
<evidence type="ECO:0000256" key="2">
    <source>
        <dbReference type="ARBA" id="ARBA00004323"/>
    </source>
</evidence>
<sequence length="647" mass="73477">MVRLFWRRKRTLYICFALVGSIFLFSQFHTNVPSAVVHTIPKPVHKPIGGEVMGDHDVPHAPPPVHQPEAVQKMKQQDQNIPPVALPVLPAPQSIIEKMNLTPQYPPEKSTADSVGPGEGGKAYSVNRDQLGEDQVKFDQGWQDNAFNQYASDKISVRRYLPDYREGDCLTQKFHPDLPQAAVVICFHNEAWSALLRSVHSVMDNAPSHLLKEIILVDDFSDRAYLKQPLEEYMSRYPIVKIVRAKQREGLIRARMMGVRSSTAEVLVFLDSHIECTKGWLEPLLDRIRESETNVVVPIIEVISDKTLQYNNARAGSVQVGGFDWNLIFHWHSPPKRDKERPGAPYSPLRTPTMAGGLFAISRAFFKRLGYYDEGMEVWGGENLELSFKVWMCGGQLETIICSHIGHIFRSRSPYKWESKFSSPLRRNTARLAEAVLGPYAKFYHSQTGTRKIDFGDVSERKAILDRLKCHSFDWYLKNIYPEFFVPTDSVAHGDIESEAGPHCIDSRRKGDGKVIVGMWPCHREGGNQAGPHCIDSPLKGDGKVIVGMWPCHREGGNQYWLMSKLGEIRRDNKCWDAGIEVGRIALLDCHGVRGNQHFVYTSNNEIKHGERCVTLSEDNKSLTIEYCSNSARQRWKFDRSPLILTE</sequence>
<dbReference type="Gene3D" id="2.80.10.50">
    <property type="match status" value="1"/>
</dbReference>
<keyword evidence="9 16" id="KW-0430">Lectin</keyword>
<keyword evidence="7" id="KW-0812">Transmembrane</keyword>
<protein>
    <recommendedName>
        <fullName evidence="16">Polypeptide N-acetylgalactosaminyltransferase</fullName>
        <ecNumber evidence="16">2.4.1.-</ecNumber>
    </recommendedName>
    <alternativeName>
        <fullName evidence="16">Protein-UDP acetylgalactosaminyltransferase</fullName>
    </alternativeName>
</protein>
<evidence type="ECO:0000313" key="18">
    <source>
        <dbReference type="EMBL" id="KER28468.1"/>
    </source>
</evidence>
<keyword evidence="13" id="KW-0472">Membrane</keyword>
<dbReference type="FunFam" id="3.90.550.10:FF:000021">
    <property type="entry name" value="Polypeptide N-acetylgalactosaminyltransferase"/>
    <property type="match status" value="1"/>
</dbReference>
<evidence type="ECO:0000256" key="10">
    <source>
        <dbReference type="ARBA" id="ARBA00022968"/>
    </source>
</evidence>
<dbReference type="InterPro" id="IPR029044">
    <property type="entry name" value="Nucleotide-diphossugar_trans"/>
</dbReference>
<dbReference type="CDD" id="cd23462">
    <property type="entry name" value="beta-trefoil_Ricin_Pgant9-like"/>
    <property type="match status" value="1"/>
</dbReference>
<dbReference type="OrthoDB" id="6119243at2759"/>
<keyword evidence="15 16" id="KW-0464">Manganese</keyword>
<dbReference type="InterPro" id="IPR001173">
    <property type="entry name" value="Glyco_trans_2-like"/>
</dbReference>
<keyword evidence="10" id="KW-0735">Signal-anchor</keyword>
<dbReference type="GO" id="GO:0030246">
    <property type="term" value="F:carbohydrate binding"/>
    <property type="evidence" value="ECO:0007669"/>
    <property type="project" value="UniProtKB-KW"/>
</dbReference>
<organism evidence="18 19">
    <name type="scientific">Opisthorchis viverrini</name>
    <name type="common">Southeast Asian liver fluke</name>
    <dbReference type="NCBI Taxonomy" id="6198"/>
    <lineage>
        <taxon>Eukaryota</taxon>
        <taxon>Metazoa</taxon>
        <taxon>Spiralia</taxon>
        <taxon>Lophotrochozoa</taxon>
        <taxon>Platyhelminthes</taxon>
        <taxon>Trematoda</taxon>
        <taxon>Digenea</taxon>
        <taxon>Opisthorchiida</taxon>
        <taxon>Opisthorchiata</taxon>
        <taxon>Opisthorchiidae</taxon>
        <taxon>Opisthorchis</taxon>
    </lineage>
</organism>
<dbReference type="GO" id="GO:0046872">
    <property type="term" value="F:metal ion binding"/>
    <property type="evidence" value="ECO:0007669"/>
    <property type="project" value="UniProtKB-KW"/>
</dbReference>
<evidence type="ECO:0000256" key="5">
    <source>
        <dbReference type="ARBA" id="ARBA00022676"/>
    </source>
</evidence>
<evidence type="ECO:0000256" key="4">
    <source>
        <dbReference type="ARBA" id="ARBA00005680"/>
    </source>
</evidence>
<evidence type="ECO:0000256" key="13">
    <source>
        <dbReference type="ARBA" id="ARBA00023136"/>
    </source>
</evidence>
<dbReference type="STRING" id="6198.A0A074ZM56"/>
<dbReference type="Pfam" id="PF00535">
    <property type="entry name" value="Glycos_transf_2"/>
    <property type="match status" value="1"/>
</dbReference>
<dbReference type="AlphaFoldDB" id="A0A074ZM56"/>
<dbReference type="EC" id="2.4.1.-" evidence="16"/>
<dbReference type="SMART" id="SM00458">
    <property type="entry name" value="RICIN"/>
    <property type="match status" value="1"/>
</dbReference>
<evidence type="ECO:0000256" key="16">
    <source>
        <dbReference type="RuleBase" id="RU361242"/>
    </source>
</evidence>
<evidence type="ECO:0000256" key="12">
    <source>
        <dbReference type="ARBA" id="ARBA00023034"/>
    </source>
</evidence>
<dbReference type="InterPro" id="IPR045885">
    <property type="entry name" value="GalNAc-T"/>
</dbReference>
<keyword evidence="12 16" id="KW-0333">Golgi apparatus</keyword>
<evidence type="ECO:0000256" key="14">
    <source>
        <dbReference type="ARBA" id="ARBA00023157"/>
    </source>
</evidence>
<evidence type="ECO:0000256" key="8">
    <source>
        <dbReference type="ARBA" id="ARBA00022723"/>
    </source>
</evidence>
<proteinExistence type="inferred from homology"/>
<dbReference type="PANTHER" id="PTHR11675:SF131">
    <property type="entry name" value="POLYPEPTIDE N-ACETYLGALACTOSAMINYLTRANSFERASE 9-RELATED"/>
    <property type="match status" value="1"/>
</dbReference>
<dbReference type="SUPFAM" id="SSF53448">
    <property type="entry name" value="Nucleotide-diphospho-sugar transferases"/>
    <property type="match status" value="1"/>
</dbReference>
<evidence type="ECO:0000259" key="17">
    <source>
        <dbReference type="SMART" id="SM00458"/>
    </source>
</evidence>
<comment type="pathway">
    <text evidence="3 16">Protein modification; protein glycosylation.</text>
</comment>
<dbReference type="UniPathway" id="UPA00378"/>
<dbReference type="SUPFAM" id="SSF50370">
    <property type="entry name" value="Ricin B-like lectins"/>
    <property type="match status" value="1"/>
</dbReference>
<reference evidence="18 19" key="1">
    <citation type="submission" date="2013-11" db="EMBL/GenBank/DDBJ databases">
        <title>Opisthorchis viverrini - life in the bile duct.</title>
        <authorList>
            <person name="Young N.D."/>
            <person name="Nagarajan N."/>
            <person name="Lin S.J."/>
            <person name="Korhonen P.K."/>
            <person name="Jex A.R."/>
            <person name="Hall R.S."/>
            <person name="Safavi-Hemami H."/>
            <person name="Kaewkong W."/>
            <person name="Bertrand D."/>
            <person name="Gao S."/>
            <person name="Seet Q."/>
            <person name="Wongkham S."/>
            <person name="Teh B.T."/>
            <person name="Wongkham C."/>
            <person name="Intapan P.M."/>
            <person name="Maleewong W."/>
            <person name="Yang X."/>
            <person name="Hu M."/>
            <person name="Wang Z."/>
            <person name="Hofmann A."/>
            <person name="Sternberg P.W."/>
            <person name="Tan P."/>
            <person name="Wang J."/>
            <person name="Gasser R.B."/>
        </authorList>
    </citation>
    <scope>NUCLEOTIDE SEQUENCE [LARGE SCALE GENOMIC DNA]</scope>
</reference>
<feature type="domain" description="Ricin B lectin" evidence="17">
    <location>
        <begin position="524"/>
        <end position="639"/>
    </location>
</feature>
<evidence type="ECO:0000256" key="6">
    <source>
        <dbReference type="ARBA" id="ARBA00022679"/>
    </source>
</evidence>
<dbReference type="GO" id="GO:0004653">
    <property type="term" value="F:polypeptide N-acetylgalactosaminyltransferase activity"/>
    <property type="evidence" value="ECO:0007669"/>
    <property type="project" value="TreeGrafter"/>
</dbReference>
<dbReference type="Pfam" id="PF00652">
    <property type="entry name" value="Ricin_B_lectin"/>
    <property type="match status" value="1"/>
</dbReference>
<comment type="subcellular location">
    <subcellularLocation>
        <location evidence="2 16">Golgi apparatus membrane</location>
        <topology evidence="2 16">Single-pass type II membrane protein</topology>
    </subcellularLocation>
</comment>
<dbReference type="CTD" id="20318880"/>
<evidence type="ECO:0000256" key="7">
    <source>
        <dbReference type="ARBA" id="ARBA00022692"/>
    </source>
</evidence>
<dbReference type="GeneID" id="20318880"/>
<accession>A0A074ZM56</accession>
<evidence type="ECO:0000256" key="11">
    <source>
        <dbReference type="ARBA" id="ARBA00022989"/>
    </source>
</evidence>
<evidence type="ECO:0000256" key="3">
    <source>
        <dbReference type="ARBA" id="ARBA00004922"/>
    </source>
</evidence>
<comment type="similarity">
    <text evidence="4 16">Belongs to the glycosyltransferase 2 family. GalNAc-T subfamily.</text>
</comment>
<evidence type="ECO:0000313" key="19">
    <source>
        <dbReference type="Proteomes" id="UP000054324"/>
    </source>
</evidence>
<keyword evidence="11" id="KW-1133">Transmembrane helix</keyword>